<feature type="region of interest" description="Disordered" evidence="2">
    <location>
        <begin position="1246"/>
        <end position="1305"/>
    </location>
</feature>
<evidence type="ECO:0000313" key="4">
    <source>
        <dbReference type="Proteomes" id="UP000039865"/>
    </source>
</evidence>
<dbReference type="InterPro" id="IPR035979">
    <property type="entry name" value="RBD_domain_sf"/>
</dbReference>
<proteinExistence type="predicted"/>
<dbReference type="InterPro" id="IPR012677">
    <property type="entry name" value="Nucleotide-bd_a/b_plait_sf"/>
</dbReference>
<dbReference type="GO" id="GO:0003676">
    <property type="term" value="F:nucleic acid binding"/>
    <property type="evidence" value="ECO:0007669"/>
    <property type="project" value="InterPro"/>
</dbReference>
<reference evidence="3 4" key="1">
    <citation type="submission" date="2014-06" db="EMBL/GenBank/DDBJ databases">
        <authorList>
            <person name="Swart Estienne"/>
        </authorList>
    </citation>
    <scope>NUCLEOTIDE SEQUENCE [LARGE SCALE GENOMIC DNA]</scope>
    <source>
        <strain evidence="3 4">130c</strain>
    </source>
</reference>
<feature type="region of interest" description="Disordered" evidence="2">
    <location>
        <begin position="1072"/>
        <end position="1092"/>
    </location>
</feature>
<feature type="compositionally biased region" description="Basic and acidic residues" evidence="2">
    <location>
        <begin position="1072"/>
        <end position="1088"/>
    </location>
</feature>
<dbReference type="SUPFAM" id="SSF54928">
    <property type="entry name" value="RNA-binding domain, RBD"/>
    <property type="match status" value="1"/>
</dbReference>
<sequence>MRSQPAIDFRSLHQQNIEVENINAANVQDYDVDLNELIISKSIDATEQHRNRQHPTEALIHEREELDYSKLMGAKDLLLLNLPRDITTDKVKQMCSVKNVIVENVKLLRGLDSESIFGAIVTVHFQTQLKPLIESLHNHWIIDKKVKVRTRDQLSYETYNDRTLMISNIPPSYKEDDIIEIFNRYGVVVRVEMLLKDTEIEQALKHKKQNDQFTIQRQEEIKREMNRAHKLVKESIETEEEFQAYLESNLGKEEAKTLLSNFSDSKLANDRDKQLEVLDTQRKISIQKMLAQLQTESFDVKYSREHLQKLLDDLNNVPSLQTSEQTESFVPQQENERELLVKTLKYVNQNRENVSNELLAKLSDRVDLAKFNENQDPILQLHQLSREHLAEAYDNLIFILQQREELISKRIKSQLTHLDIKERVLFDNRDYSREQEIVKPFEYPFGKEISPEDVISVNDQIQMVLARRDLSAEQRLELVMSGVYSFHRKANWDQKHMDLGQTQKLNEYRMYPFVHPNLTQTMARIFFEGAPLKQDVQQQVDLLIEQRQDEYEIPFDELYHKEKKLIDQVVKAYQALEEKQATLPSPLGPQRIIEPTDVSEELLAEKGFAIQSQFERDQRRENDKLLRKGLDSNESNTHPGYFVDNSDMLLKMVEEGKITREDYEKFKVARQISNQENLGYAFDEAKIAAYTSNGMVIENRVIDISPKGGLEHRDLDKSFVINQMKNDSKLSSEYETLRDVKKQLRDFEKELDKEMPKLKRIEKFKQLARDLIENDPKESRKNIGRNQKQEDIVNDKIRQLQKENPDIDFTQLFDTERAELVRKNQHKKAFASYKAYQFLKHGVELSGKKQQEEKVPPRKTQDAHEFPPIQDTLAKFLTKNKYIDVIDRGERLENPGRKFDYNEKDFLQAYFGKDYARQRTIDIDKEHQSFGYNKTLKEKFPMEKYFKLPVYEQKRQKMLEQMGIDPYNKMSSDKYLDMERAKQNYSESLDDYIDHDHPTDKNRSFFEDLGQKMQNAINKPGNQIAIDKNLKVFNDKDYRLIRKQLREEYFPKQFQQAIASQKRQAIRAAVEEEKAKDTKTSEKFEPHYQGDNPEQKTVQIFTVKYSQQLENDEINFQDPQIQIANKNQKDSPTTQVESEGSLLNSVYGGLTEPVQRIQSDLLQNDKEKLRLNRNFVYELKDAEQSGSLHQLKDREIQQLIEKAEAYGMTFSEYLDAIKGGKIISEEMNQYSKDQYEREQLGITRNDYDVASRQRSSKNLSSFARDSESEREEEDVYRHYINKMNQEKESRHHQDKDKQRQAENLSQKQQELLNSMFPELPRFEGFFNSMSSDQHPFEDDKYKMPENFDEEDKQRDAEVENDQALYLRELQGRLLGEKLTPRQFSVLFNTEGDEKLNILFNKGIDRSTFLDLRKRAELMREVSESYKRRMIHQGEWTEENADQKLLEQIKKVQDQSKLKTNKRQSNEDLAEKLEKLQAILTSKQVLEKEYYFDEGLGESVNDHIQRIQAELPDIEVSVRRDNDGYPLIKTLYRPKYKYDIDRILSFDAEKEHQNMKESAEVILSAIMPFGQDALKDPSKLTKEQLQNSIKFLMPYNSGEEELYDIDNVTQKRIQGLVEERMHGKYKNDNEGFAQAFIQLNETATYDKTKKLTAVNRINPQLSNEDQYKMLRELDQDSEQMQREVAAQVLQRVREFMFLKERKQTDFVVGRRSEQSLFSEQVNSLEHSADQLEYKAGQMNHDEPAFDKEAYRQIKAEIKKRREAKERLLQQGFPELKPYLNF</sequence>
<feature type="coiled-coil region" evidence="1">
    <location>
        <begin position="1458"/>
        <end position="1488"/>
    </location>
</feature>
<dbReference type="EMBL" id="CCKQ01010988">
    <property type="protein sequence ID" value="CDW82520.1"/>
    <property type="molecule type" value="Genomic_DNA"/>
</dbReference>
<feature type="coiled-coil region" evidence="1">
    <location>
        <begin position="1662"/>
        <end position="1689"/>
    </location>
</feature>
<accession>A0A078AJI7</accession>
<dbReference type="InParanoid" id="A0A078AJI7"/>
<evidence type="ECO:0000256" key="2">
    <source>
        <dbReference type="SAM" id="MobiDB-lite"/>
    </source>
</evidence>
<feature type="compositionally biased region" description="Basic and acidic residues" evidence="2">
    <location>
        <begin position="1284"/>
        <end position="1300"/>
    </location>
</feature>
<feature type="compositionally biased region" description="Polar residues" evidence="2">
    <location>
        <begin position="1252"/>
        <end position="1263"/>
    </location>
</feature>
<keyword evidence="4" id="KW-1185">Reference proteome</keyword>
<evidence type="ECO:0000313" key="3">
    <source>
        <dbReference type="EMBL" id="CDW82520.1"/>
    </source>
</evidence>
<dbReference type="CDD" id="cd00590">
    <property type="entry name" value="RRM_SF"/>
    <property type="match status" value="1"/>
</dbReference>
<dbReference type="OrthoDB" id="10687943at2759"/>
<organism evidence="3 4">
    <name type="scientific">Stylonychia lemnae</name>
    <name type="common">Ciliate</name>
    <dbReference type="NCBI Taxonomy" id="5949"/>
    <lineage>
        <taxon>Eukaryota</taxon>
        <taxon>Sar</taxon>
        <taxon>Alveolata</taxon>
        <taxon>Ciliophora</taxon>
        <taxon>Intramacronucleata</taxon>
        <taxon>Spirotrichea</taxon>
        <taxon>Stichotrichia</taxon>
        <taxon>Sporadotrichida</taxon>
        <taxon>Oxytrichidae</taxon>
        <taxon>Stylonychinae</taxon>
        <taxon>Stylonychia</taxon>
    </lineage>
</organism>
<protein>
    <submittedName>
        <fullName evidence="3">Uncharacterized protein</fullName>
    </submittedName>
</protein>
<gene>
    <name evidence="3" type="primary">Contig1902.g2066</name>
    <name evidence="3" type="ORF">STYLEM_11553</name>
</gene>
<dbReference type="Proteomes" id="UP000039865">
    <property type="component" value="Unassembled WGS sequence"/>
</dbReference>
<dbReference type="Gene3D" id="3.30.70.330">
    <property type="match status" value="2"/>
</dbReference>
<name>A0A078AJI7_STYLE</name>
<keyword evidence="1" id="KW-0175">Coiled coil</keyword>
<evidence type="ECO:0000256" key="1">
    <source>
        <dbReference type="SAM" id="Coils"/>
    </source>
</evidence>